<organism evidence="10 11">
    <name type="scientific">Streptomyces carminius</name>
    <dbReference type="NCBI Taxonomy" id="2665496"/>
    <lineage>
        <taxon>Bacteria</taxon>
        <taxon>Bacillati</taxon>
        <taxon>Actinomycetota</taxon>
        <taxon>Actinomycetes</taxon>
        <taxon>Kitasatosporales</taxon>
        <taxon>Streptomycetaceae</taxon>
        <taxon>Streptomyces</taxon>
    </lineage>
</organism>
<dbReference type="Proteomes" id="UP000230407">
    <property type="component" value="Unassembled WGS sequence"/>
</dbReference>
<comment type="subcellular location">
    <subcellularLocation>
        <location evidence="1">Cell membrane</location>
        <topology evidence="1">Multi-pass membrane protein</topology>
    </subcellularLocation>
</comment>
<reference evidence="10 11" key="1">
    <citation type="submission" date="2017-11" db="EMBL/GenBank/DDBJ databases">
        <title>Streptomyces carmine sp. nov., a novel actinomycete isolated from Sophora alopecuroides in Xinjiang, China.</title>
        <authorList>
            <person name="Wang Y."/>
            <person name="Luo X."/>
            <person name="Wan C."/>
            <person name="Zhang L."/>
        </authorList>
    </citation>
    <scope>NUCLEOTIDE SEQUENCE [LARGE SCALE GENOMIC DNA]</scope>
    <source>
        <strain evidence="10 11">TRM SA0054</strain>
    </source>
</reference>
<dbReference type="GO" id="GO:0022857">
    <property type="term" value="F:transmembrane transporter activity"/>
    <property type="evidence" value="ECO:0007669"/>
    <property type="project" value="TreeGrafter"/>
</dbReference>
<dbReference type="InterPro" id="IPR003838">
    <property type="entry name" value="ABC3_permease_C"/>
</dbReference>
<feature type="transmembrane region" description="Helical" evidence="8">
    <location>
        <begin position="397"/>
        <end position="416"/>
    </location>
</feature>
<dbReference type="EMBL" id="PGGW01000053">
    <property type="protein sequence ID" value="PJE96876.1"/>
    <property type="molecule type" value="Genomic_DNA"/>
</dbReference>
<evidence type="ECO:0000259" key="9">
    <source>
        <dbReference type="Pfam" id="PF02687"/>
    </source>
</evidence>
<feature type="region of interest" description="Disordered" evidence="7">
    <location>
        <begin position="101"/>
        <end position="122"/>
    </location>
</feature>
<feature type="transmembrane region" description="Helical" evidence="8">
    <location>
        <begin position="345"/>
        <end position="368"/>
    </location>
</feature>
<gene>
    <name evidence="10" type="ORF">CUT44_15730</name>
</gene>
<evidence type="ECO:0000256" key="1">
    <source>
        <dbReference type="ARBA" id="ARBA00004651"/>
    </source>
</evidence>
<evidence type="ECO:0000256" key="5">
    <source>
        <dbReference type="ARBA" id="ARBA00023136"/>
    </source>
</evidence>
<feature type="transmembrane region" description="Helical" evidence="8">
    <location>
        <begin position="478"/>
        <end position="499"/>
    </location>
</feature>
<dbReference type="Pfam" id="PF02687">
    <property type="entry name" value="FtsX"/>
    <property type="match status" value="1"/>
</dbReference>
<dbReference type="PANTHER" id="PTHR30572">
    <property type="entry name" value="MEMBRANE COMPONENT OF TRANSPORTER-RELATED"/>
    <property type="match status" value="1"/>
</dbReference>
<protein>
    <recommendedName>
        <fullName evidence="9">ABC3 transporter permease C-terminal domain-containing protein</fullName>
    </recommendedName>
</protein>
<evidence type="ECO:0000256" key="7">
    <source>
        <dbReference type="SAM" id="MobiDB-lite"/>
    </source>
</evidence>
<name>A0A2M8LY29_9ACTN</name>
<sequence>MGGFLVRRAWAHRSLVVAVLFTVTLTCCALTVTAVYADAVADAGLRRVLQDRSAARALLEAESDAVAAEDDRARLDALVRDTARDAFGGLPVRVASTVRSGSYQLPSGERPPETGPAGGDPADPLLTLLATLDASRVSFTAGARPGPAGEAGAVPVAVPEAAARTLGVRPGERMTLADRRQGPPLRVLVTGVYRPADRSDPYWRLDPLDGRGARTIGFTTYGPLLVHPSAFTGGRVAPAAAAWQARADFSAVTTARTDRLGADVRRAVDRLGGAPGITRAASGLPALLAETERSLLASRSALLVGAAELTVLAGCVTVLLAGALNERRFGENALLTARGGTRRRLAALTVGEVLLLTVPAAAVAALSAGPLAELMARHGALARGGVRISGAADGRTWAVAAAVALGCAAVLTAPALRRGGTYVGERAVRIRRPVLGATVRAGADVGLLAVAAVAYARLAGHADGGAPPDGDGTLGVDPVLVAAPAVCLLAGAVLAVRLLPVVARAGRWAAGRGRGLVLAGAHWQLSRRTGRIAGPLLLGVLVVATATLAAGQGASWDQSRQDQADYAVGADLRVTGMSTPVFGQGGVYDGLAGVLAATPVAREQVVLAGDRTATLLAMDTGRAADVVRLRGDLADRSGEQLFAPLRTADRPPAGCVLPDGARRLLVTARLRAGEGPGAGGPRERLRAVVRDRYGVPHTFLLGELPADGEPHVLEADLAAAAGPAGVPAGPLRLTRLTAGHPLPEHPVDLRLTVTGLRAVTAGGGTVAVPVPPDTGWEARARVDDPDFRSAPERGYVDVRADLPAAARDGALPDVRYGSGAQPPPGPYGDRFGGELTLSAVHSGAPDESGPRPAAVATDAFLRAQGAEVGDTTTVDLSGTRLEVRITGSVRGLPTTPLHGGDGEEGALLMDLRGLQDALLARSAPGVRPGEWWLAAEPGQDRPVAEALRARPDGVTLLARDEVARELATDPLAAGPRSALPAIGLAAAVLALSGAAVVTVGALRDRAADTAVLRALGAPRPRIAASVAVEQGFLAVAAVGLGALAGTVLARVVVPLTVVTPRGDRPEPAVETVFPGGLPAVLAAVVVAVPAVVAAAAAARRTRPVDRPRGGED</sequence>
<evidence type="ECO:0000313" key="10">
    <source>
        <dbReference type="EMBL" id="PJE96876.1"/>
    </source>
</evidence>
<proteinExistence type="inferred from homology"/>
<comment type="caution">
    <text evidence="10">The sequence shown here is derived from an EMBL/GenBank/DDBJ whole genome shotgun (WGS) entry which is preliminary data.</text>
</comment>
<evidence type="ECO:0000256" key="2">
    <source>
        <dbReference type="ARBA" id="ARBA00022475"/>
    </source>
</evidence>
<dbReference type="GO" id="GO:0005886">
    <property type="term" value="C:plasma membrane"/>
    <property type="evidence" value="ECO:0007669"/>
    <property type="project" value="UniProtKB-SubCell"/>
</dbReference>
<keyword evidence="11" id="KW-1185">Reference proteome</keyword>
<feature type="transmembrane region" description="Helical" evidence="8">
    <location>
        <begin position="978"/>
        <end position="1002"/>
    </location>
</feature>
<feature type="domain" description="ABC3 transporter permease C-terminal" evidence="9">
    <location>
        <begin position="982"/>
        <end position="1099"/>
    </location>
</feature>
<feature type="transmembrane region" description="Helical" evidence="8">
    <location>
        <begin position="1022"/>
        <end position="1052"/>
    </location>
</feature>
<dbReference type="AlphaFoldDB" id="A0A2M8LY29"/>
<keyword evidence="4 8" id="KW-1133">Transmembrane helix</keyword>
<accession>A0A2M8LY29</accession>
<feature type="transmembrane region" description="Helical" evidence="8">
    <location>
        <begin position="437"/>
        <end position="458"/>
    </location>
</feature>
<feature type="transmembrane region" description="Helical" evidence="8">
    <location>
        <begin position="301"/>
        <end position="324"/>
    </location>
</feature>
<dbReference type="InterPro" id="IPR050250">
    <property type="entry name" value="Macrolide_Exporter_MacB"/>
</dbReference>
<keyword evidence="2" id="KW-1003">Cell membrane</keyword>
<feature type="transmembrane region" description="Helical" evidence="8">
    <location>
        <begin position="532"/>
        <end position="551"/>
    </location>
</feature>
<evidence type="ECO:0000256" key="6">
    <source>
        <dbReference type="ARBA" id="ARBA00038076"/>
    </source>
</evidence>
<evidence type="ECO:0000256" key="8">
    <source>
        <dbReference type="SAM" id="Phobius"/>
    </source>
</evidence>
<evidence type="ECO:0000313" key="11">
    <source>
        <dbReference type="Proteomes" id="UP000230407"/>
    </source>
</evidence>
<dbReference type="RefSeq" id="WP_100202490.1">
    <property type="nucleotide sequence ID" value="NZ_PGGW01000053.1"/>
</dbReference>
<evidence type="ECO:0000256" key="4">
    <source>
        <dbReference type="ARBA" id="ARBA00022989"/>
    </source>
</evidence>
<keyword evidence="5 8" id="KW-0472">Membrane</keyword>
<evidence type="ECO:0000256" key="3">
    <source>
        <dbReference type="ARBA" id="ARBA00022692"/>
    </source>
</evidence>
<dbReference type="PANTHER" id="PTHR30572:SF4">
    <property type="entry name" value="ABC TRANSPORTER PERMEASE YTRF"/>
    <property type="match status" value="1"/>
</dbReference>
<keyword evidence="3 8" id="KW-0812">Transmembrane</keyword>
<feature type="transmembrane region" description="Helical" evidence="8">
    <location>
        <begin position="1072"/>
        <end position="1098"/>
    </location>
</feature>
<comment type="similarity">
    <text evidence="6">Belongs to the ABC-4 integral membrane protein family.</text>
</comment>
<feature type="region of interest" description="Disordered" evidence="7">
    <location>
        <begin position="813"/>
        <end position="833"/>
    </location>
</feature>